<accession>A0ABP7C9S0</accession>
<dbReference type="PROSITE" id="PS51257">
    <property type="entry name" value="PROKAR_LIPOPROTEIN"/>
    <property type="match status" value="1"/>
</dbReference>
<evidence type="ECO:0000313" key="2">
    <source>
        <dbReference type="EMBL" id="GAA3684650.1"/>
    </source>
</evidence>
<dbReference type="EMBL" id="BAAAZP010000101">
    <property type="protein sequence ID" value="GAA3684650.1"/>
    <property type="molecule type" value="Genomic_DNA"/>
</dbReference>
<gene>
    <name evidence="2" type="ORF">GCM10022224_056730</name>
</gene>
<dbReference type="RefSeq" id="WP_344884633.1">
    <property type="nucleotide sequence ID" value="NZ_BAAAZP010000101.1"/>
</dbReference>
<evidence type="ECO:0008006" key="4">
    <source>
        <dbReference type="Google" id="ProtNLM"/>
    </source>
</evidence>
<dbReference type="Proteomes" id="UP001500902">
    <property type="component" value="Unassembled WGS sequence"/>
</dbReference>
<protein>
    <recommendedName>
        <fullName evidence="4">Lipoprotein</fullName>
    </recommendedName>
</protein>
<comment type="caution">
    <text evidence="2">The sequence shown here is derived from an EMBL/GenBank/DDBJ whole genome shotgun (WGS) entry which is preliminary data.</text>
</comment>
<feature type="signal peptide" evidence="1">
    <location>
        <begin position="1"/>
        <end position="19"/>
    </location>
</feature>
<keyword evidence="3" id="KW-1185">Reference proteome</keyword>
<proteinExistence type="predicted"/>
<evidence type="ECO:0000256" key="1">
    <source>
        <dbReference type="SAM" id="SignalP"/>
    </source>
</evidence>
<sequence length="294" mass="32416">MLTRFRVAAAALLASAALSGCGNTVESTAAPSPTAAKDKRHQFEAVKADCMKQNGFKYVPFVPEQVHIEADKKRVQGDYQAMLKYRQQYGFGVFAEHVYPEHFNAKGGGPDGNPNGKIQSTLSKAQMQAYSKALNACQVKGYKQLLGLDVKSENDYYTQFNKASRRAEKAELNSDPELVELATAMATCLKGKGNVISDTTPIAMSGRGFDEFLAQQDKIGREQNPDVPDVAPPKKEGEVMMQYWPTLTPEQAKPYLNKEIKAALDDLECGKAFYPAYLPKSLAVQRKVEEQYGL</sequence>
<name>A0ABP7C9S0_9ACTN</name>
<reference evidence="3" key="1">
    <citation type="journal article" date="2019" name="Int. J. Syst. Evol. Microbiol.">
        <title>The Global Catalogue of Microorganisms (GCM) 10K type strain sequencing project: providing services to taxonomists for standard genome sequencing and annotation.</title>
        <authorList>
            <consortium name="The Broad Institute Genomics Platform"/>
            <consortium name="The Broad Institute Genome Sequencing Center for Infectious Disease"/>
            <person name="Wu L."/>
            <person name="Ma J."/>
        </authorList>
    </citation>
    <scope>NUCLEOTIDE SEQUENCE [LARGE SCALE GENOMIC DNA]</scope>
    <source>
        <strain evidence="3">JCM 16904</strain>
    </source>
</reference>
<keyword evidence="1" id="KW-0732">Signal</keyword>
<evidence type="ECO:0000313" key="3">
    <source>
        <dbReference type="Proteomes" id="UP001500902"/>
    </source>
</evidence>
<feature type="chain" id="PRO_5046180098" description="Lipoprotein" evidence="1">
    <location>
        <begin position="20"/>
        <end position="294"/>
    </location>
</feature>
<organism evidence="2 3">
    <name type="scientific">Nonomuraea antimicrobica</name>
    <dbReference type="NCBI Taxonomy" id="561173"/>
    <lineage>
        <taxon>Bacteria</taxon>
        <taxon>Bacillati</taxon>
        <taxon>Actinomycetota</taxon>
        <taxon>Actinomycetes</taxon>
        <taxon>Streptosporangiales</taxon>
        <taxon>Streptosporangiaceae</taxon>
        <taxon>Nonomuraea</taxon>
    </lineage>
</organism>